<sequence length="54" mass="5704">MSWHDFTPTISAQISEQAATSDFLDTSSAVGAAHRSAGSCAGLKYTTEHSSTWV</sequence>
<keyword evidence="2" id="KW-1185">Reference proteome</keyword>
<reference evidence="2" key="2">
    <citation type="submission" date="2015-01" db="EMBL/GenBank/DDBJ databases">
        <title>Evolutionary Origins and Diversification of the Mycorrhizal Mutualists.</title>
        <authorList>
            <consortium name="DOE Joint Genome Institute"/>
            <consortium name="Mycorrhizal Genomics Consortium"/>
            <person name="Kohler A."/>
            <person name="Kuo A."/>
            <person name="Nagy L.G."/>
            <person name="Floudas D."/>
            <person name="Copeland A."/>
            <person name="Barry K.W."/>
            <person name="Cichocki N."/>
            <person name="Veneault-Fourrey C."/>
            <person name="LaButti K."/>
            <person name="Lindquist E.A."/>
            <person name="Lipzen A."/>
            <person name="Lundell T."/>
            <person name="Morin E."/>
            <person name="Murat C."/>
            <person name="Riley R."/>
            <person name="Ohm R."/>
            <person name="Sun H."/>
            <person name="Tunlid A."/>
            <person name="Henrissat B."/>
            <person name="Grigoriev I.V."/>
            <person name="Hibbett D.S."/>
            <person name="Martin F."/>
        </authorList>
    </citation>
    <scope>NUCLEOTIDE SEQUENCE [LARGE SCALE GENOMIC DNA]</scope>
    <source>
        <strain evidence="2">UH-Slu-Lm8-n1</strain>
    </source>
</reference>
<gene>
    <name evidence="1" type="ORF">CY34DRAFT_812795</name>
</gene>
<proteinExistence type="predicted"/>
<reference evidence="1 2" key="1">
    <citation type="submission" date="2014-04" db="EMBL/GenBank/DDBJ databases">
        <authorList>
            <consortium name="DOE Joint Genome Institute"/>
            <person name="Kuo A."/>
            <person name="Ruytinx J."/>
            <person name="Rineau F."/>
            <person name="Colpaert J."/>
            <person name="Kohler A."/>
            <person name="Nagy L.G."/>
            <person name="Floudas D."/>
            <person name="Copeland A."/>
            <person name="Barry K.W."/>
            <person name="Cichocki N."/>
            <person name="Veneault-Fourrey C."/>
            <person name="LaButti K."/>
            <person name="Lindquist E.A."/>
            <person name="Lipzen A."/>
            <person name="Lundell T."/>
            <person name="Morin E."/>
            <person name="Murat C."/>
            <person name="Sun H."/>
            <person name="Tunlid A."/>
            <person name="Henrissat B."/>
            <person name="Grigoriev I.V."/>
            <person name="Hibbett D.S."/>
            <person name="Martin F."/>
            <person name="Nordberg H.P."/>
            <person name="Cantor M.N."/>
            <person name="Hua S.X."/>
        </authorList>
    </citation>
    <scope>NUCLEOTIDE SEQUENCE [LARGE SCALE GENOMIC DNA]</scope>
    <source>
        <strain evidence="1 2">UH-Slu-Lm8-n1</strain>
    </source>
</reference>
<evidence type="ECO:0000313" key="2">
    <source>
        <dbReference type="Proteomes" id="UP000054485"/>
    </source>
</evidence>
<dbReference type="Proteomes" id="UP000054485">
    <property type="component" value="Unassembled WGS sequence"/>
</dbReference>
<dbReference type="EMBL" id="KN835725">
    <property type="protein sequence ID" value="KIK34637.1"/>
    <property type="molecule type" value="Genomic_DNA"/>
</dbReference>
<dbReference type="InParanoid" id="A0A0D0AK34"/>
<protein>
    <submittedName>
        <fullName evidence="1">Uncharacterized protein</fullName>
    </submittedName>
</protein>
<evidence type="ECO:0000313" key="1">
    <source>
        <dbReference type="EMBL" id="KIK34637.1"/>
    </source>
</evidence>
<dbReference type="HOGENOM" id="CLU_3051992_0_0_1"/>
<organism evidence="1 2">
    <name type="scientific">Suillus luteus UH-Slu-Lm8-n1</name>
    <dbReference type="NCBI Taxonomy" id="930992"/>
    <lineage>
        <taxon>Eukaryota</taxon>
        <taxon>Fungi</taxon>
        <taxon>Dikarya</taxon>
        <taxon>Basidiomycota</taxon>
        <taxon>Agaricomycotina</taxon>
        <taxon>Agaricomycetes</taxon>
        <taxon>Agaricomycetidae</taxon>
        <taxon>Boletales</taxon>
        <taxon>Suillineae</taxon>
        <taxon>Suillaceae</taxon>
        <taxon>Suillus</taxon>
    </lineage>
</organism>
<name>A0A0D0AK34_9AGAM</name>
<dbReference type="AlphaFoldDB" id="A0A0D0AK34"/>
<accession>A0A0D0AK34</accession>